<evidence type="ECO:0000313" key="2">
    <source>
        <dbReference type="EMBL" id="BBO71406.1"/>
    </source>
</evidence>
<proteinExistence type="predicted"/>
<dbReference type="EMBL" id="AP021874">
    <property type="protein sequence ID" value="BBO71406.1"/>
    <property type="molecule type" value="Genomic_DNA"/>
</dbReference>
<evidence type="ECO:0000313" key="3">
    <source>
        <dbReference type="Proteomes" id="UP000427906"/>
    </source>
</evidence>
<feature type="domain" description="GyrI-like small molecule binding" evidence="1">
    <location>
        <begin position="67"/>
        <end position="144"/>
    </location>
</feature>
<gene>
    <name evidence="2" type="ORF">DSCA_53360</name>
</gene>
<dbReference type="SUPFAM" id="SSF55136">
    <property type="entry name" value="Probable bacterial effector-binding domain"/>
    <property type="match status" value="1"/>
</dbReference>
<dbReference type="KEGG" id="dalk:DSCA_53360"/>
<dbReference type="Proteomes" id="UP000427906">
    <property type="component" value="Chromosome"/>
</dbReference>
<dbReference type="InterPro" id="IPR011256">
    <property type="entry name" value="Reg_factor_effector_dom_sf"/>
</dbReference>
<keyword evidence="3" id="KW-1185">Reference proteome</keyword>
<name>A0A5K7YQ77_9BACT</name>
<dbReference type="InterPro" id="IPR029442">
    <property type="entry name" value="GyrI-like"/>
</dbReference>
<reference evidence="2 3" key="1">
    <citation type="submission" date="2019-11" db="EMBL/GenBank/DDBJ databases">
        <title>Comparative genomics of hydrocarbon-degrading Desulfosarcina strains.</title>
        <authorList>
            <person name="Watanabe M."/>
            <person name="Kojima H."/>
            <person name="Fukui M."/>
        </authorList>
    </citation>
    <scope>NUCLEOTIDE SEQUENCE [LARGE SCALE GENOMIC DNA]</scope>
    <source>
        <strain evidence="2 3">PL12</strain>
    </source>
</reference>
<dbReference type="Gene3D" id="3.20.80.10">
    <property type="entry name" value="Regulatory factor, effector binding domain"/>
    <property type="match status" value="1"/>
</dbReference>
<accession>A0A5K7YQ77</accession>
<sequence length="149" mass="17717">MSYKKGLEPENFYEYTVYPLEGIWDISEKAKESFDGTLDKNELVFTLMIRQPDFVNREYAVKAKEWAEKKKSNPLIEKLKFKELSDGKCVQMMHLGSYDNEQVSFDIMEEFCSQNNLKRKSKQHKEIYISDPRKVDPEKLKTVLRFEVE</sequence>
<dbReference type="Pfam" id="PF06445">
    <property type="entry name" value="GyrI-like"/>
    <property type="match status" value="1"/>
</dbReference>
<evidence type="ECO:0000259" key="1">
    <source>
        <dbReference type="Pfam" id="PF06445"/>
    </source>
</evidence>
<organism evidence="2 3">
    <name type="scientific">Desulfosarcina alkanivorans</name>
    <dbReference type="NCBI Taxonomy" id="571177"/>
    <lineage>
        <taxon>Bacteria</taxon>
        <taxon>Pseudomonadati</taxon>
        <taxon>Thermodesulfobacteriota</taxon>
        <taxon>Desulfobacteria</taxon>
        <taxon>Desulfobacterales</taxon>
        <taxon>Desulfosarcinaceae</taxon>
        <taxon>Desulfosarcina</taxon>
    </lineage>
</organism>
<protein>
    <recommendedName>
        <fullName evidence="1">GyrI-like small molecule binding domain-containing protein</fullName>
    </recommendedName>
</protein>
<dbReference type="AlphaFoldDB" id="A0A5K7YQ77"/>